<organism evidence="2 3">
    <name type="scientific">Bacillus thuringiensis</name>
    <dbReference type="NCBI Taxonomy" id="1428"/>
    <lineage>
        <taxon>Bacteria</taxon>
        <taxon>Bacillati</taxon>
        <taxon>Bacillota</taxon>
        <taxon>Bacilli</taxon>
        <taxon>Bacillales</taxon>
        <taxon>Bacillaceae</taxon>
        <taxon>Bacillus</taxon>
        <taxon>Bacillus cereus group</taxon>
    </lineage>
</organism>
<keyword evidence="1" id="KW-0812">Transmembrane</keyword>
<feature type="transmembrane region" description="Helical" evidence="1">
    <location>
        <begin position="9"/>
        <end position="26"/>
    </location>
</feature>
<name>A0A1C4ETI1_BACTU</name>
<evidence type="ECO:0000256" key="1">
    <source>
        <dbReference type="SAM" id="Phobius"/>
    </source>
</evidence>
<dbReference type="EMBL" id="FMBI01000034">
    <property type="protein sequence ID" value="SCC46988.1"/>
    <property type="molecule type" value="Genomic_DNA"/>
</dbReference>
<keyword evidence="1" id="KW-1133">Transmembrane helix</keyword>
<dbReference type="AlphaFoldDB" id="A0A1C4ETI1"/>
<sequence>MFLQKYKGLILGIVGAVLGVISFVYLKDLDYIYKTGLKLLSVTLIVIGWGIACDSTCFYKKENNNV</sequence>
<evidence type="ECO:0000313" key="3">
    <source>
        <dbReference type="Proteomes" id="UP000195991"/>
    </source>
</evidence>
<gene>
    <name evidence="2" type="ORF">BTT61001_03506</name>
</gene>
<protein>
    <submittedName>
        <fullName evidence="2">Uncharacterized protein</fullName>
    </submittedName>
</protein>
<proteinExistence type="predicted"/>
<evidence type="ECO:0000313" key="2">
    <source>
        <dbReference type="EMBL" id="SCC46988.1"/>
    </source>
</evidence>
<feature type="transmembrane region" description="Helical" evidence="1">
    <location>
        <begin position="32"/>
        <end position="52"/>
    </location>
</feature>
<dbReference type="Proteomes" id="UP000195991">
    <property type="component" value="Unassembled WGS sequence"/>
</dbReference>
<keyword evidence="1" id="KW-0472">Membrane</keyword>
<reference evidence="2 3" key="1">
    <citation type="submission" date="2016-08" db="EMBL/GenBank/DDBJ databases">
        <authorList>
            <person name="Seilhamer J.J."/>
        </authorList>
    </citation>
    <scope>NUCLEOTIDE SEQUENCE [LARGE SCALE GENOMIC DNA]</scope>
    <source>
        <strain evidence="2 3">IEBC_T61001</strain>
    </source>
</reference>
<accession>A0A1C4ETI1</accession>
<dbReference type="RefSeq" id="WP_087984572.1">
    <property type="nucleotide sequence ID" value="NZ_FMBI01000034.1"/>
</dbReference>